<proteinExistence type="predicted"/>
<dbReference type="GO" id="GO:0036380">
    <property type="term" value="F:UDP-N-acetylglucosamine-undecaprenyl-phosphate N-acetylglucosaminephosphotransferase activity"/>
    <property type="evidence" value="ECO:0007669"/>
    <property type="project" value="UniProtKB-EC"/>
</dbReference>
<feature type="transmembrane region" description="Helical" evidence="7">
    <location>
        <begin position="69"/>
        <end position="85"/>
    </location>
</feature>
<evidence type="ECO:0000256" key="4">
    <source>
        <dbReference type="ARBA" id="ARBA00022692"/>
    </source>
</evidence>
<feature type="transmembrane region" description="Helical" evidence="7">
    <location>
        <begin position="97"/>
        <end position="115"/>
    </location>
</feature>
<reference evidence="8 9" key="1">
    <citation type="submission" date="2021-01" db="EMBL/GenBank/DDBJ databases">
        <title>Genomic Encyclopedia of Type Strains, Phase IV (KMG-IV): sequencing the most valuable type-strain genomes for metagenomic binning, comparative biology and taxonomic classification.</title>
        <authorList>
            <person name="Goeker M."/>
        </authorList>
    </citation>
    <scope>NUCLEOTIDE SEQUENCE [LARGE SCALE GENOMIC DNA]</scope>
    <source>
        <strain evidence="8 9">DSM 105453</strain>
    </source>
</reference>
<dbReference type="CDD" id="cd06853">
    <property type="entry name" value="GT_WecA_like"/>
    <property type="match status" value="1"/>
</dbReference>
<feature type="transmembrane region" description="Helical" evidence="7">
    <location>
        <begin position="45"/>
        <end position="63"/>
    </location>
</feature>
<evidence type="ECO:0000256" key="7">
    <source>
        <dbReference type="SAM" id="Phobius"/>
    </source>
</evidence>
<keyword evidence="9" id="KW-1185">Reference proteome</keyword>
<keyword evidence="2" id="KW-1003">Cell membrane</keyword>
<organism evidence="8 9">
    <name type="scientific">Siminovitchia thermophila</name>
    <dbReference type="NCBI Taxonomy" id="1245522"/>
    <lineage>
        <taxon>Bacteria</taxon>
        <taxon>Bacillati</taxon>
        <taxon>Bacillota</taxon>
        <taxon>Bacilli</taxon>
        <taxon>Bacillales</taxon>
        <taxon>Bacillaceae</taxon>
        <taxon>Siminovitchia</taxon>
    </lineage>
</organism>
<keyword evidence="4 7" id="KW-0812">Transmembrane</keyword>
<dbReference type="Pfam" id="PF00953">
    <property type="entry name" value="Glycos_transf_4"/>
    <property type="match status" value="1"/>
</dbReference>
<evidence type="ECO:0000313" key="8">
    <source>
        <dbReference type="EMBL" id="MBM7714971.1"/>
    </source>
</evidence>
<dbReference type="EMBL" id="JAFBFH010000011">
    <property type="protein sequence ID" value="MBM7714971.1"/>
    <property type="molecule type" value="Genomic_DNA"/>
</dbReference>
<feature type="transmembrane region" description="Helical" evidence="7">
    <location>
        <begin position="208"/>
        <end position="225"/>
    </location>
</feature>
<feature type="transmembrane region" description="Helical" evidence="7">
    <location>
        <begin position="283"/>
        <end position="304"/>
    </location>
</feature>
<dbReference type="Proteomes" id="UP000823485">
    <property type="component" value="Unassembled WGS sequence"/>
</dbReference>
<evidence type="ECO:0000256" key="3">
    <source>
        <dbReference type="ARBA" id="ARBA00022679"/>
    </source>
</evidence>
<feature type="transmembrane region" description="Helical" evidence="7">
    <location>
        <begin position="121"/>
        <end position="140"/>
    </location>
</feature>
<name>A0ABS2R5N7_9BACI</name>
<evidence type="ECO:0000256" key="1">
    <source>
        <dbReference type="ARBA" id="ARBA00004651"/>
    </source>
</evidence>
<dbReference type="InterPro" id="IPR018480">
    <property type="entry name" value="PNAcMuramoyl-5peptid_Trfase_CS"/>
</dbReference>
<sequence>MIYVVPLICFIISIALTPAVKRLAYYWGAIDQPNQRKIHQKPMPLLGGLAIFASFLAGVILVLPFDQRVFTIVVGGVIIVMTGILDDMLQLPPHMKLLGQIAAGGVVIYGGLVITELNIPFGGQFVLGFVSVPITLLWVVGITNAINLIDGLDGLAAGVSAIAFSAITFMAFLHGDFFVLVLGLICIGSTLGFLVYNFYPAKMFMGDTGALFLGYMIAVLSLLGFKSVTFISFIIPIIMLGVPISDTLFAIIRRILHKKPIAAPDKAHLHHCLLLIGFSHRQAVLLIYAIAALFSLAGIIFSMATAWLSIVILCILIIALQIFAEALGLVGENYKPLLTMIRRK</sequence>
<feature type="transmembrane region" description="Helical" evidence="7">
    <location>
        <begin position="310"/>
        <end position="334"/>
    </location>
</feature>
<evidence type="ECO:0000256" key="5">
    <source>
        <dbReference type="ARBA" id="ARBA00022989"/>
    </source>
</evidence>
<feature type="transmembrane region" description="Helical" evidence="7">
    <location>
        <begin position="6"/>
        <end position="24"/>
    </location>
</feature>
<dbReference type="EC" id="2.7.8.33" evidence="8"/>
<dbReference type="PROSITE" id="PS01348">
    <property type="entry name" value="MRAY_2"/>
    <property type="match status" value="1"/>
</dbReference>
<comment type="subcellular location">
    <subcellularLocation>
        <location evidence="1">Cell membrane</location>
        <topology evidence="1">Multi-pass membrane protein</topology>
    </subcellularLocation>
</comment>
<comment type="caution">
    <text evidence="8">The sequence shown here is derived from an EMBL/GenBank/DDBJ whole genome shotgun (WGS) entry which is preliminary data.</text>
</comment>
<accession>A0ABS2R5N7</accession>
<feature type="transmembrane region" description="Helical" evidence="7">
    <location>
        <begin position="177"/>
        <end position="196"/>
    </location>
</feature>
<dbReference type="RefSeq" id="WP_083717781.1">
    <property type="nucleotide sequence ID" value="NZ_JAFBFH010000011.1"/>
</dbReference>
<dbReference type="PANTHER" id="PTHR22926">
    <property type="entry name" value="PHOSPHO-N-ACETYLMURAMOYL-PENTAPEPTIDE-TRANSFERASE"/>
    <property type="match status" value="1"/>
</dbReference>
<evidence type="ECO:0000256" key="2">
    <source>
        <dbReference type="ARBA" id="ARBA00022475"/>
    </source>
</evidence>
<evidence type="ECO:0000313" key="9">
    <source>
        <dbReference type="Proteomes" id="UP000823485"/>
    </source>
</evidence>
<dbReference type="InterPro" id="IPR000715">
    <property type="entry name" value="Glycosyl_transferase_4"/>
</dbReference>
<feature type="transmembrane region" description="Helical" evidence="7">
    <location>
        <begin position="231"/>
        <end position="252"/>
    </location>
</feature>
<gene>
    <name evidence="8" type="ORF">JOC94_001943</name>
</gene>
<keyword evidence="3 8" id="KW-0808">Transferase</keyword>
<protein>
    <submittedName>
        <fullName evidence="8">UDP-GlcNAc:undecaprenyl-phosphate GlcNAc-1-phosphate transferase</fullName>
        <ecNumber evidence="8">2.7.8.33</ecNumber>
    </submittedName>
</protein>
<keyword evidence="6 7" id="KW-0472">Membrane</keyword>
<feature type="transmembrane region" description="Helical" evidence="7">
    <location>
        <begin position="152"/>
        <end position="171"/>
    </location>
</feature>
<evidence type="ECO:0000256" key="6">
    <source>
        <dbReference type="ARBA" id="ARBA00023136"/>
    </source>
</evidence>
<dbReference type="PANTHER" id="PTHR22926:SF3">
    <property type="entry name" value="UNDECAPRENYL-PHOSPHATE ALPHA-N-ACETYLGLUCOSAMINYL 1-PHOSPHATE TRANSFERASE"/>
    <property type="match status" value="1"/>
</dbReference>
<keyword evidence="5 7" id="KW-1133">Transmembrane helix</keyword>